<proteinExistence type="inferred from homology"/>
<dbReference type="Gene3D" id="6.20.330.10">
    <property type="match status" value="1"/>
</dbReference>
<feature type="active site" description="Nucleophile" evidence="17">
    <location>
        <position position="409"/>
    </location>
</feature>
<dbReference type="InterPro" id="IPR002142">
    <property type="entry name" value="Peptidase_S49"/>
</dbReference>
<keyword evidence="6" id="KW-0645">Protease</keyword>
<dbReference type="Gene3D" id="3.90.226.10">
    <property type="entry name" value="2-enoyl-CoA Hydratase, Chain A, domain 1"/>
    <property type="match status" value="3"/>
</dbReference>
<evidence type="ECO:0000256" key="14">
    <source>
        <dbReference type="ARBA" id="ARBA00081814"/>
    </source>
</evidence>
<evidence type="ECO:0000256" key="7">
    <source>
        <dbReference type="ARBA" id="ARBA00022692"/>
    </source>
</evidence>
<comment type="subunit">
    <text evidence="3">Homotetramer.</text>
</comment>
<evidence type="ECO:0000256" key="1">
    <source>
        <dbReference type="ARBA" id="ARBA00004377"/>
    </source>
</evidence>
<dbReference type="EMBL" id="DAAFWG010000007">
    <property type="protein sequence ID" value="HAB1691693.1"/>
    <property type="molecule type" value="Genomic_DNA"/>
</dbReference>
<evidence type="ECO:0000256" key="10">
    <source>
        <dbReference type="ARBA" id="ARBA00022989"/>
    </source>
</evidence>
<keyword evidence="10 18" id="KW-1133">Transmembrane helix</keyword>
<dbReference type="PIRSF" id="PIRSF001217">
    <property type="entry name" value="Protease_4_SppA"/>
    <property type="match status" value="1"/>
</dbReference>
<reference evidence="20" key="2">
    <citation type="submission" date="2019-10" db="EMBL/GenBank/DDBJ databases">
        <authorList>
            <consortium name="NCBI Pathogen Detection Project"/>
        </authorList>
    </citation>
    <scope>NUCLEOTIDE SEQUENCE</scope>
    <source>
        <strain evidence="20">Salmonella enterica</strain>
    </source>
</reference>
<keyword evidence="4" id="KW-1003">Cell membrane</keyword>
<comment type="similarity">
    <text evidence="2">Belongs to the peptidase S49 family.</text>
</comment>
<dbReference type="RefSeq" id="WP_079972913.1">
    <property type="nucleotide sequence ID" value="NZ_CP065069.1"/>
</dbReference>
<evidence type="ECO:0000256" key="8">
    <source>
        <dbReference type="ARBA" id="ARBA00022801"/>
    </source>
</evidence>
<protein>
    <recommendedName>
        <fullName evidence="13">Protease 4</fullName>
    </recommendedName>
    <alternativeName>
        <fullName evidence="15">Endopeptidase IV</fullName>
    </alternativeName>
    <alternativeName>
        <fullName evidence="16">Protease IV</fullName>
    </alternativeName>
    <alternativeName>
        <fullName evidence="14">Signal peptide peptidase</fullName>
    </alternativeName>
</protein>
<evidence type="ECO:0000256" key="18">
    <source>
        <dbReference type="SAM" id="Phobius"/>
    </source>
</evidence>
<keyword evidence="11 18" id="KW-0472">Membrane</keyword>
<evidence type="ECO:0000256" key="13">
    <source>
        <dbReference type="ARBA" id="ARBA00072914"/>
    </source>
</evidence>
<comment type="subcellular location">
    <subcellularLocation>
        <location evidence="1">Cell inner membrane</location>
        <topology evidence="1">Single-pass membrane protein</topology>
    </subcellularLocation>
</comment>
<evidence type="ECO:0000313" key="20">
    <source>
        <dbReference type="EMBL" id="HAB1691693.1"/>
    </source>
</evidence>
<dbReference type="GO" id="GO:0008236">
    <property type="term" value="F:serine-type peptidase activity"/>
    <property type="evidence" value="ECO:0007669"/>
    <property type="project" value="UniProtKB-KW"/>
</dbReference>
<keyword evidence="9" id="KW-0720">Serine protease</keyword>
<organism evidence="20">
    <name type="scientific">Salmonella enterica I</name>
    <dbReference type="NCBI Taxonomy" id="59201"/>
    <lineage>
        <taxon>Bacteria</taxon>
        <taxon>Pseudomonadati</taxon>
        <taxon>Pseudomonadota</taxon>
        <taxon>Gammaproteobacteria</taxon>
        <taxon>Enterobacterales</taxon>
        <taxon>Enterobacteriaceae</taxon>
        <taxon>Salmonella</taxon>
    </lineage>
</organism>
<evidence type="ECO:0000256" key="11">
    <source>
        <dbReference type="ARBA" id="ARBA00023136"/>
    </source>
</evidence>
<dbReference type="NCBIfam" id="TIGR00706">
    <property type="entry name" value="SppA_dom"/>
    <property type="match status" value="1"/>
</dbReference>
<evidence type="ECO:0000256" key="12">
    <source>
        <dbReference type="ARBA" id="ARBA00054341"/>
    </source>
</evidence>
<feature type="domain" description="Peptidase S49" evidence="19">
    <location>
        <begin position="141"/>
        <end position="294"/>
    </location>
</feature>
<dbReference type="AlphaFoldDB" id="A0A3Y2V1M9"/>
<dbReference type="FunFam" id="3.90.226.10:FF:000051">
    <property type="entry name" value="Protease 4"/>
    <property type="match status" value="1"/>
</dbReference>
<accession>A0A3Y2V1M9</accession>
<dbReference type="PANTHER" id="PTHR33209:SF1">
    <property type="entry name" value="PEPTIDASE S49 DOMAIN-CONTAINING PROTEIN"/>
    <property type="match status" value="1"/>
</dbReference>
<dbReference type="NCBIfam" id="TIGR00705">
    <property type="entry name" value="SppA_67K"/>
    <property type="match status" value="1"/>
</dbReference>
<evidence type="ECO:0000256" key="15">
    <source>
        <dbReference type="ARBA" id="ARBA00081929"/>
    </source>
</evidence>
<evidence type="ECO:0000256" key="4">
    <source>
        <dbReference type="ARBA" id="ARBA00022475"/>
    </source>
</evidence>
<dbReference type="InterPro" id="IPR004634">
    <property type="entry name" value="Pept_S49_pIV"/>
</dbReference>
<sequence>MRTLWRFIAGFFKWTWRVLNLVREMVLNLFFIFLVLVGVGIWMQIGNGSNSEQTARGALLLDISGVIVDKPSTNHRLGALGRQLFGASSDRLQENSLFDIVNAIRQAKDDRNITGIVLDLKNFTGADQPSMRYIGKALREFRDSGKPVFAVGENYSQGQYYLASFANKIWLSPQGQVDLHGFATNGLYYKTLLDKLKVSTHVFRVGTYKSAVEPFIRDDMSPAAREADSRWIGELWQNYLHTVSANRQISPQQLFPGAQAIIDGLTSVGGDTAKYALDHKLVDALASSADVEKALTKQFGWSKTENNYRAISYYDYSLKTPADTGGTIAVIFANGAIMDGEETPGNVGGDTTASQIRDARLDPKVKAIVLRVNSPGGSVNASEVIRAELAAARAAGKPVVVSMGGMAASGGYWISTPANYIVASPSTLTGSIGIFGVINTVENSLSSIGVHSDGVSTSPLADISVTKALSPEVQQMMQLSIEYGYKRFITLVADARKRTPEQIDKIAQGHVWTGEDAKANGLVDSLGDFDDAVAKAAELAKLKQWHLDYYQDEPTVLDMVMDSMTGSVRAMLPEAIQAMLPAPLVSAANTVKAEGDKLAAFNDPQNRYAFCLTCANVR</sequence>
<feature type="transmembrane region" description="Helical" evidence="18">
    <location>
        <begin position="21"/>
        <end position="43"/>
    </location>
</feature>
<keyword evidence="8 20" id="KW-0378">Hydrolase</keyword>
<keyword evidence="7 18" id="KW-0812">Transmembrane</keyword>
<dbReference type="InterPro" id="IPR004635">
    <property type="entry name" value="Pept_S49_SppA"/>
</dbReference>
<evidence type="ECO:0000256" key="16">
    <source>
        <dbReference type="ARBA" id="ARBA00083898"/>
    </source>
</evidence>
<evidence type="ECO:0000256" key="5">
    <source>
        <dbReference type="ARBA" id="ARBA00022519"/>
    </source>
</evidence>
<dbReference type="NCBIfam" id="NF008195">
    <property type="entry name" value="PRK10949.1"/>
    <property type="match status" value="1"/>
</dbReference>
<name>A0A3Y2V1M9_SALET</name>
<evidence type="ECO:0000256" key="17">
    <source>
        <dbReference type="PIRSR" id="PIRSR001217-1"/>
    </source>
</evidence>
<dbReference type="CDD" id="cd07018">
    <property type="entry name" value="S49_SppA_67K_type"/>
    <property type="match status" value="1"/>
</dbReference>
<dbReference type="CDD" id="cd07019">
    <property type="entry name" value="S49_SppA_1"/>
    <property type="match status" value="1"/>
</dbReference>
<keyword evidence="5" id="KW-0997">Cell inner membrane</keyword>
<dbReference type="FunFam" id="3.90.226.10:FF:000033">
    <property type="entry name" value="Protease 4"/>
    <property type="match status" value="1"/>
</dbReference>
<dbReference type="GO" id="GO:0006465">
    <property type="term" value="P:signal peptide processing"/>
    <property type="evidence" value="ECO:0007669"/>
    <property type="project" value="InterPro"/>
</dbReference>
<evidence type="ECO:0000256" key="2">
    <source>
        <dbReference type="ARBA" id="ARBA00008683"/>
    </source>
</evidence>
<comment type="caution">
    <text evidence="20">The sequence shown here is derived from an EMBL/GenBank/DDBJ whole genome shotgun (WGS) entry which is preliminary data.</text>
</comment>
<dbReference type="GO" id="GO:0005886">
    <property type="term" value="C:plasma membrane"/>
    <property type="evidence" value="ECO:0007669"/>
    <property type="project" value="UniProtKB-SubCell"/>
</dbReference>
<dbReference type="InterPro" id="IPR033854">
    <property type="entry name" value="S49_SppA_1"/>
</dbReference>
<evidence type="ECO:0000256" key="6">
    <source>
        <dbReference type="ARBA" id="ARBA00022670"/>
    </source>
</evidence>
<dbReference type="SUPFAM" id="SSF52096">
    <property type="entry name" value="ClpP/crotonase"/>
    <property type="match status" value="2"/>
</dbReference>
<evidence type="ECO:0000259" key="19">
    <source>
        <dbReference type="Pfam" id="PF01343"/>
    </source>
</evidence>
<feature type="domain" description="Peptidase S49" evidence="19">
    <location>
        <begin position="392"/>
        <end position="543"/>
    </location>
</feature>
<reference evidence="20" key="1">
    <citation type="journal article" date="2018" name="Genome Biol.">
        <title>SKESA: strategic k-mer extension for scrupulous assemblies.</title>
        <authorList>
            <person name="Souvorov A."/>
            <person name="Agarwala R."/>
            <person name="Lipman D.J."/>
        </authorList>
    </citation>
    <scope>NUCLEOTIDE SEQUENCE</scope>
    <source>
        <strain evidence="20">Salmonella enterica</strain>
    </source>
</reference>
<dbReference type="InterPro" id="IPR029045">
    <property type="entry name" value="ClpP/crotonase-like_dom_sf"/>
</dbReference>
<dbReference type="InterPro" id="IPR047217">
    <property type="entry name" value="S49_SppA_67K_type_N"/>
</dbReference>
<dbReference type="PANTHER" id="PTHR33209">
    <property type="entry name" value="PROTEASE 4"/>
    <property type="match status" value="1"/>
</dbReference>
<evidence type="ECO:0000256" key="3">
    <source>
        <dbReference type="ARBA" id="ARBA00011881"/>
    </source>
</evidence>
<gene>
    <name evidence="20" type="primary">sppA</name>
    <name evidence="20" type="ORF">GBY27_14580</name>
</gene>
<comment type="function">
    <text evidence="12">Digests cleaved signal peptides in vitro, its in vivo function is unknown. This activity is necessary to maintain proper secretion of mature proteins across the membrane.</text>
</comment>
<feature type="active site" description="Proton donor/acceptor" evidence="17">
    <location>
        <position position="209"/>
    </location>
</feature>
<evidence type="ECO:0000256" key="9">
    <source>
        <dbReference type="ARBA" id="ARBA00022825"/>
    </source>
</evidence>
<dbReference type="Pfam" id="PF01343">
    <property type="entry name" value="Peptidase_S49"/>
    <property type="match status" value="2"/>
</dbReference>